<dbReference type="EMBL" id="CP121646">
    <property type="protein sequence ID" value="WFU62700.1"/>
    <property type="molecule type" value="Genomic_DNA"/>
</dbReference>
<reference evidence="2 3" key="1">
    <citation type="submission" date="2023-04" db="EMBL/GenBank/DDBJ databases">
        <title>Australian commercial rhizobial inoculants.</title>
        <authorList>
            <person name="Kohlmeier M.G."/>
            <person name="O'Hara G.W."/>
            <person name="Colombi E."/>
            <person name="Ramsay J.P."/>
            <person name="Terpolilli J."/>
        </authorList>
    </citation>
    <scope>NUCLEOTIDE SEQUENCE [LARGE SCALE GENOMIC DNA]</scope>
    <source>
        <strain evidence="2 3">CB627</strain>
    </source>
</reference>
<organism evidence="2 3">
    <name type="scientific">Bradyrhizobium brasilense</name>
    <dbReference type="NCBI Taxonomy" id="1419277"/>
    <lineage>
        <taxon>Bacteria</taxon>
        <taxon>Pseudomonadati</taxon>
        <taxon>Pseudomonadota</taxon>
        <taxon>Alphaproteobacteria</taxon>
        <taxon>Hyphomicrobiales</taxon>
        <taxon>Nitrobacteraceae</taxon>
        <taxon>Bradyrhizobium</taxon>
    </lineage>
</organism>
<feature type="transmembrane region" description="Helical" evidence="1">
    <location>
        <begin position="25"/>
        <end position="49"/>
    </location>
</feature>
<keyword evidence="1" id="KW-1133">Transmembrane helix</keyword>
<protein>
    <submittedName>
        <fullName evidence="2">Uncharacterized protein</fullName>
    </submittedName>
</protein>
<sequence>MVAILSLALIGCLYGYTSHSGFLALLAAAGYGLLGAVVGVPLVVLLNIVRAI</sequence>
<evidence type="ECO:0000256" key="1">
    <source>
        <dbReference type="SAM" id="Phobius"/>
    </source>
</evidence>
<keyword evidence="1" id="KW-0472">Membrane</keyword>
<evidence type="ECO:0000313" key="2">
    <source>
        <dbReference type="EMBL" id="WFU62700.1"/>
    </source>
</evidence>
<keyword evidence="3" id="KW-1185">Reference proteome</keyword>
<proteinExistence type="predicted"/>
<keyword evidence="1" id="KW-0812">Transmembrane</keyword>
<evidence type="ECO:0000313" key="3">
    <source>
        <dbReference type="Proteomes" id="UP001221546"/>
    </source>
</evidence>
<dbReference type="RefSeq" id="WP_310885358.1">
    <property type="nucleotide sequence ID" value="NZ_CP121646.1"/>
</dbReference>
<gene>
    <name evidence="2" type="ORF">QA636_35515</name>
</gene>
<dbReference type="Proteomes" id="UP001221546">
    <property type="component" value="Chromosome"/>
</dbReference>
<name>A0ABY8JE30_9BRAD</name>
<accession>A0ABY8JE30</accession>